<gene>
    <name evidence="10" type="ORF">PHJA_001680300</name>
</gene>
<keyword evidence="11" id="KW-1185">Reference proteome</keyword>
<evidence type="ECO:0008006" key="12">
    <source>
        <dbReference type="Google" id="ProtNLM"/>
    </source>
</evidence>
<dbReference type="Proteomes" id="UP000653305">
    <property type="component" value="Unassembled WGS sequence"/>
</dbReference>
<sequence>MGKHVFLRLTNDLRQRSLLKDSREVSVEEQLATFLMTIYHDERNRMLQEPFQHSGETISHHFNTVLKALVNFYMSIIVAPSFENIPCYIRNNPKYWPHFKSCIGAIDGTHVDVVIPSNEQLAYRGRKGDCTQNVMAACSFDMKFTFVWAGWEETAHDSRIFNEVIHRLTLNSPCLQ</sequence>
<dbReference type="OrthoDB" id="913184at2759"/>
<dbReference type="EMBL" id="BMAC01000383">
    <property type="protein sequence ID" value="GFP95360.1"/>
    <property type="molecule type" value="Genomic_DNA"/>
</dbReference>
<evidence type="ECO:0000256" key="3">
    <source>
        <dbReference type="ARBA" id="ARBA00006958"/>
    </source>
</evidence>
<proteinExistence type="inferred from homology"/>
<comment type="subcellular location">
    <subcellularLocation>
        <location evidence="2">Nucleus</location>
    </subcellularLocation>
</comment>
<evidence type="ECO:0000313" key="11">
    <source>
        <dbReference type="Proteomes" id="UP000653305"/>
    </source>
</evidence>
<evidence type="ECO:0000256" key="5">
    <source>
        <dbReference type="ARBA" id="ARBA00022723"/>
    </source>
</evidence>
<feature type="domain" description="DDE Tnp4" evidence="8">
    <location>
        <begin position="106"/>
        <end position="163"/>
    </location>
</feature>
<dbReference type="InterPro" id="IPR045249">
    <property type="entry name" value="HARBI1-like"/>
</dbReference>
<dbReference type="GO" id="GO:0004518">
    <property type="term" value="F:nuclease activity"/>
    <property type="evidence" value="ECO:0007669"/>
    <property type="project" value="UniProtKB-KW"/>
</dbReference>
<dbReference type="InterPro" id="IPR027806">
    <property type="entry name" value="HARBI1_dom"/>
</dbReference>
<dbReference type="Pfam" id="PF26138">
    <property type="entry name" value="DUF8040"/>
    <property type="match status" value="1"/>
</dbReference>
<keyword evidence="5" id="KW-0479">Metal-binding</keyword>
<feature type="domain" description="DUF8040" evidence="9">
    <location>
        <begin position="1"/>
        <end position="70"/>
    </location>
</feature>
<evidence type="ECO:0000256" key="7">
    <source>
        <dbReference type="ARBA" id="ARBA00023242"/>
    </source>
</evidence>
<organism evidence="10 11">
    <name type="scientific">Phtheirospermum japonicum</name>
    <dbReference type="NCBI Taxonomy" id="374723"/>
    <lineage>
        <taxon>Eukaryota</taxon>
        <taxon>Viridiplantae</taxon>
        <taxon>Streptophyta</taxon>
        <taxon>Embryophyta</taxon>
        <taxon>Tracheophyta</taxon>
        <taxon>Spermatophyta</taxon>
        <taxon>Magnoliopsida</taxon>
        <taxon>eudicotyledons</taxon>
        <taxon>Gunneridae</taxon>
        <taxon>Pentapetalae</taxon>
        <taxon>asterids</taxon>
        <taxon>lamiids</taxon>
        <taxon>Lamiales</taxon>
        <taxon>Orobanchaceae</taxon>
        <taxon>Orobanchaceae incertae sedis</taxon>
        <taxon>Phtheirospermum</taxon>
    </lineage>
</organism>
<name>A0A830C722_9LAMI</name>
<evidence type="ECO:0000256" key="1">
    <source>
        <dbReference type="ARBA" id="ARBA00001968"/>
    </source>
</evidence>
<comment type="caution">
    <text evidence="10">The sequence shown here is derived from an EMBL/GenBank/DDBJ whole genome shotgun (WGS) entry which is preliminary data.</text>
</comment>
<keyword evidence="4" id="KW-0540">Nuclease</keyword>
<comment type="similarity">
    <text evidence="3">Belongs to the HARBI1 family.</text>
</comment>
<dbReference type="PANTHER" id="PTHR22930">
    <property type="match status" value="1"/>
</dbReference>
<dbReference type="AlphaFoldDB" id="A0A830C722"/>
<dbReference type="InterPro" id="IPR058353">
    <property type="entry name" value="DUF8040"/>
</dbReference>
<dbReference type="GO" id="GO:0016787">
    <property type="term" value="F:hydrolase activity"/>
    <property type="evidence" value="ECO:0007669"/>
    <property type="project" value="UniProtKB-KW"/>
</dbReference>
<keyword evidence="7" id="KW-0539">Nucleus</keyword>
<dbReference type="Pfam" id="PF13359">
    <property type="entry name" value="DDE_Tnp_4"/>
    <property type="match status" value="1"/>
</dbReference>
<evidence type="ECO:0000256" key="4">
    <source>
        <dbReference type="ARBA" id="ARBA00022722"/>
    </source>
</evidence>
<protein>
    <recommendedName>
        <fullName evidence="12">DDE Tnp4 domain-containing protein</fullName>
    </recommendedName>
</protein>
<reference evidence="10" key="1">
    <citation type="submission" date="2020-07" db="EMBL/GenBank/DDBJ databases">
        <title>Ethylene signaling mediates host invasion by parasitic plants.</title>
        <authorList>
            <person name="Yoshida S."/>
        </authorList>
    </citation>
    <scope>NUCLEOTIDE SEQUENCE</scope>
    <source>
        <strain evidence="10">Okayama</strain>
    </source>
</reference>
<evidence type="ECO:0000313" key="10">
    <source>
        <dbReference type="EMBL" id="GFP95360.1"/>
    </source>
</evidence>
<dbReference type="GO" id="GO:0005634">
    <property type="term" value="C:nucleus"/>
    <property type="evidence" value="ECO:0007669"/>
    <property type="project" value="UniProtKB-SubCell"/>
</dbReference>
<dbReference type="PANTHER" id="PTHR22930:SF221">
    <property type="entry name" value="NUCLEASE HARBI1"/>
    <property type="match status" value="1"/>
</dbReference>
<comment type="cofactor">
    <cofactor evidence="1">
        <name>a divalent metal cation</name>
        <dbReference type="ChEBI" id="CHEBI:60240"/>
    </cofactor>
</comment>
<accession>A0A830C722</accession>
<evidence type="ECO:0000259" key="9">
    <source>
        <dbReference type="Pfam" id="PF26138"/>
    </source>
</evidence>
<keyword evidence="6" id="KW-0378">Hydrolase</keyword>
<evidence type="ECO:0000256" key="6">
    <source>
        <dbReference type="ARBA" id="ARBA00022801"/>
    </source>
</evidence>
<dbReference type="GO" id="GO:0046872">
    <property type="term" value="F:metal ion binding"/>
    <property type="evidence" value="ECO:0007669"/>
    <property type="project" value="UniProtKB-KW"/>
</dbReference>
<evidence type="ECO:0000259" key="8">
    <source>
        <dbReference type="Pfam" id="PF13359"/>
    </source>
</evidence>
<evidence type="ECO:0000256" key="2">
    <source>
        <dbReference type="ARBA" id="ARBA00004123"/>
    </source>
</evidence>